<dbReference type="GO" id="GO:0016020">
    <property type="term" value="C:membrane"/>
    <property type="evidence" value="ECO:0007669"/>
    <property type="project" value="UniProtKB-SubCell"/>
</dbReference>
<evidence type="ECO:0000256" key="1">
    <source>
        <dbReference type="ARBA" id="ARBA00004141"/>
    </source>
</evidence>
<dbReference type="PANTHER" id="PTHR33048">
    <property type="entry name" value="PTH11-LIKE INTEGRAL MEMBRANE PROTEIN (AFU_ORTHOLOGUE AFUA_5G11245)"/>
    <property type="match status" value="1"/>
</dbReference>
<dbReference type="OrthoDB" id="2988756at2759"/>
<feature type="transmembrane region" description="Helical" evidence="7">
    <location>
        <begin position="128"/>
        <end position="148"/>
    </location>
</feature>
<evidence type="ECO:0000256" key="4">
    <source>
        <dbReference type="ARBA" id="ARBA00023136"/>
    </source>
</evidence>
<evidence type="ECO:0000313" key="10">
    <source>
        <dbReference type="Proteomes" id="UP000007796"/>
    </source>
</evidence>
<evidence type="ECO:0000259" key="8">
    <source>
        <dbReference type="Pfam" id="PF20684"/>
    </source>
</evidence>
<reference evidence="9 10" key="1">
    <citation type="journal article" date="2011" name="Proc. Natl. Acad. Sci. U.S.A.">
        <title>Genome and transcriptome analyses of the mountain pine beetle-fungal symbiont Grosmannia clavigera, a lodgepole pine pathogen.</title>
        <authorList>
            <person name="DiGuistini S."/>
            <person name="Wang Y."/>
            <person name="Liao N.Y."/>
            <person name="Taylor G."/>
            <person name="Tanguay P."/>
            <person name="Feau N."/>
            <person name="Henrissat B."/>
            <person name="Chan S.K."/>
            <person name="Hesse-Orce U."/>
            <person name="Alamouti S.M."/>
            <person name="Tsui C.K.M."/>
            <person name="Docking R.T."/>
            <person name="Levasseur A."/>
            <person name="Haridas S."/>
            <person name="Robertson G."/>
            <person name="Birol I."/>
            <person name="Holt R.A."/>
            <person name="Marra M.A."/>
            <person name="Hamelin R.C."/>
            <person name="Hirst M."/>
            <person name="Jones S.J.M."/>
            <person name="Bohlmann J."/>
            <person name="Breuil C."/>
        </authorList>
    </citation>
    <scope>NUCLEOTIDE SEQUENCE [LARGE SCALE GENOMIC DNA]</scope>
    <source>
        <strain evidence="10">kw1407 / UAMH 11150</strain>
    </source>
</reference>
<keyword evidence="3 7" id="KW-1133">Transmembrane helix</keyword>
<dbReference type="EMBL" id="GL629782">
    <property type="protein sequence ID" value="EFX02433.1"/>
    <property type="molecule type" value="Genomic_DNA"/>
</dbReference>
<name>F0XJG1_GROCL</name>
<keyword evidence="4 7" id="KW-0472">Membrane</keyword>
<proteinExistence type="inferred from homology"/>
<evidence type="ECO:0000256" key="2">
    <source>
        <dbReference type="ARBA" id="ARBA00022692"/>
    </source>
</evidence>
<feature type="region of interest" description="Disordered" evidence="6">
    <location>
        <begin position="550"/>
        <end position="575"/>
    </location>
</feature>
<keyword evidence="2 7" id="KW-0812">Transmembrane</keyword>
<feature type="region of interest" description="Disordered" evidence="6">
    <location>
        <begin position="283"/>
        <end position="307"/>
    </location>
</feature>
<feature type="domain" description="Rhodopsin" evidence="8">
    <location>
        <begin position="19"/>
        <end position="269"/>
    </location>
</feature>
<protein>
    <recommendedName>
        <fullName evidence="8">Rhodopsin domain-containing protein</fullName>
    </recommendedName>
</protein>
<dbReference type="InterPro" id="IPR052337">
    <property type="entry name" value="SAT4-like"/>
</dbReference>
<feature type="compositionally biased region" description="Polar residues" evidence="6">
    <location>
        <begin position="498"/>
        <end position="507"/>
    </location>
</feature>
<dbReference type="HOGENOM" id="CLU_474107_0_0_1"/>
<dbReference type="PANTHER" id="PTHR33048:SF2">
    <property type="entry name" value="SRPK"/>
    <property type="match status" value="1"/>
</dbReference>
<evidence type="ECO:0000256" key="6">
    <source>
        <dbReference type="SAM" id="MobiDB-lite"/>
    </source>
</evidence>
<evidence type="ECO:0000313" key="9">
    <source>
        <dbReference type="EMBL" id="EFX02433.1"/>
    </source>
</evidence>
<feature type="transmembrane region" description="Helical" evidence="7">
    <location>
        <begin position="37"/>
        <end position="61"/>
    </location>
</feature>
<sequence>MTAEGFSLMAIGLVFIFFRLFTRVYTLGWSGIKSDDILMIVAGVAYSAETALSYSVTTYWLGLANNGMTDAERAALDPSSHEHYLRVNGSKTQVAGWSTYTFLLWTLKASMCAFYLRLMKGLDYHRRIYIGFCIIFTSWVTVLLSILLGCRPMSKNWQIYPNPGNYCQPAISRIDIFVTVVLNVITDVYLLSIPVPMLWAANLRPTKKLGLIVLFSGGAFVTVAGILRCVLILTNPVTGAQQAGSWAVRETFVAVVTSNAPIIFPLLRRWCIPIFGSMHSKASVHGGQQHPSGPSKQSATGSASGSGASGGSGVLGLGALSSKLGFGNGTGSDSRGFGSNTGSKAGMYVLEENVGEHERGIEHQITDGLNRHRQSSMVPKITFSESEECGFGDGSVIDDEEKQQHLPQRQWTQPQPPVQVQSQRQQPLQQKRKTKGKLRVEEYQMTDSRPSTDQPYVTALSPPLGGIRISRDLSQQQLPISTGGSDTSGEDHLDKVLQSSSTRTSYGETGKAARTVSDASSSGRSSAGIYEAAFATSTASPLSMPSWYSTGSTLVGAGASDNKRGSTMMGGSRKM</sequence>
<dbReference type="InParanoid" id="F0XJG1"/>
<dbReference type="STRING" id="655863.F0XJG1"/>
<dbReference type="RefSeq" id="XP_014171915.1">
    <property type="nucleotide sequence ID" value="XM_014316440.1"/>
</dbReference>
<evidence type="ECO:0000256" key="5">
    <source>
        <dbReference type="ARBA" id="ARBA00038359"/>
    </source>
</evidence>
<feature type="region of interest" description="Disordered" evidence="6">
    <location>
        <begin position="401"/>
        <end position="463"/>
    </location>
</feature>
<gene>
    <name evidence="9" type="ORF">CMQ_2482</name>
</gene>
<dbReference type="Pfam" id="PF20684">
    <property type="entry name" value="Fung_rhodopsin"/>
    <property type="match status" value="1"/>
</dbReference>
<keyword evidence="10" id="KW-1185">Reference proteome</keyword>
<comment type="subcellular location">
    <subcellularLocation>
        <location evidence="1">Membrane</location>
        <topology evidence="1">Multi-pass membrane protein</topology>
    </subcellularLocation>
</comment>
<dbReference type="AlphaFoldDB" id="F0XJG1"/>
<feature type="transmembrane region" description="Helical" evidence="7">
    <location>
        <begin position="6"/>
        <end position="25"/>
    </location>
</feature>
<dbReference type="eggNOG" id="ENOG502RSJA">
    <property type="taxonomic scope" value="Eukaryota"/>
</dbReference>
<feature type="transmembrane region" description="Helical" evidence="7">
    <location>
        <begin position="211"/>
        <end position="233"/>
    </location>
</feature>
<comment type="similarity">
    <text evidence="5">Belongs to the SAT4 family.</text>
</comment>
<feature type="transmembrane region" description="Helical" evidence="7">
    <location>
        <begin position="94"/>
        <end position="116"/>
    </location>
</feature>
<dbReference type="GeneID" id="25975476"/>
<feature type="transmembrane region" description="Helical" evidence="7">
    <location>
        <begin position="176"/>
        <end position="199"/>
    </location>
</feature>
<accession>F0XJG1</accession>
<evidence type="ECO:0000256" key="3">
    <source>
        <dbReference type="ARBA" id="ARBA00022989"/>
    </source>
</evidence>
<feature type="compositionally biased region" description="Polar residues" evidence="6">
    <location>
        <begin position="445"/>
        <end position="455"/>
    </location>
</feature>
<organism evidence="10">
    <name type="scientific">Grosmannia clavigera (strain kw1407 / UAMH 11150)</name>
    <name type="common">Blue stain fungus</name>
    <name type="synonym">Graphiocladiella clavigera</name>
    <dbReference type="NCBI Taxonomy" id="655863"/>
    <lineage>
        <taxon>Eukaryota</taxon>
        <taxon>Fungi</taxon>
        <taxon>Dikarya</taxon>
        <taxon>Ascomycota</taxon>
        <taxon>Pezizomycotina</taxon>
        <taxon>Sordariomycetes</taxon>
        <taxon>Sordariomycetidae</taxon>
        <taxon>Ophiostomatales</taxon>
        <taxon>Ophiostomataceae</taxon>
        <taxon>Leptographium</taxon>
    </lineage>
</organism>
<feature type="region of interest" description="Disordered" evidence="6">
    <location>
        <begin position="498"/>
        <end position="526"/>
    </location>
</feature>
<dbReference type="Proteomes" id="UP000007796">
    <property type="component" value="Unassembled WGS sequence"/>
</dbReference>
<evidence type="ECO:0000256" key="7">
    <source>
        <dbReference type="SAM" id="Phobius"/>
    </source>
</evidence>
<dbReference type="InterPro" id="IPR049326">
    <property type="entry name" value="Rhodopsin_dom_fungi"/>
</dbReference>
<feature type="compositionally biased region" description="Low complexity" evidence="6">
    <location>
        <begin position="406"/>
        <end position="429"/>
    </location>
</feature>
<feature type="compositionally biased region" description="Low complexity" evidence="6">
    <location>
        <begin position="517"/>
        <end position="526"/>
    </location>
</feature>